<proteinExistence type="predicted"/>
<evidence type="ECO:0000313" key="1">
    <source>
        <dbReference type="EMBL" id="KAF2626691.1"/>
    </source>
</evidence>
<reference evidence="1" key="1">
    <citation type="journal article" date="2020" name="Stud. Mycol.">
        <title>101 Dothideomycetes genomes: a test case for predicting lifestyles and emergence of pathogens.</title>
        <authorList>
            <person name="Haridas S."/>
            <person name="Albert R."/>
            <person name="Binder M."/>
            <person name="Bloem J."/>
            <person name="Labutti K."/>
            <person name="Salamov A."/>
            <person name="Andreopoulos B."/>
            <person name="Baker S."/>
            <person name="Barry K."/>
            <person name="Bills G."/>
            <person name="Bluhm B."/>
            <person name="Cannon C."/>
            <person name="Castanera R."/>
            <person name="Culley D."/>
            <person name="Daum C."/>
            <person name="Ezra D."/>
            <person name="Gonzalez J."/>
            <person name="Henrissat B."/>
            <person name="Kuo A."/>
            <person name="Liang C."/>
            <person name="Lipzen A."/>
            <person name="Lutzoni F."/>
            <person name="Magnuson J."/>
            <person name="Mondo S."/>
            <person name="Nolan M."/>
            <person name="Ohm R."/>
            <person name="Pangilinan J."/>
            <person name="Park H.-J."/>
            <person name="Ramirez L."/>
            <person name="Alfaro M."/>
            <person name="Sun H."/>
            <person name="Tritt A."/>
            <person name="Yoshinaga Y."/>
            <person name="Zwiers L.-H."/>
            <person name="Turgeon B."/>
            <person name="Goodwin S."/>
            <person name="Spatafora J."/>
            <person name="Crous P."/>
            <person name="Grigoriev I."/>
        </authorList>
    </citation>
    <scope>NUCLEOTIDE SEQUENCE</scope>
    <source>
        <strain evidence="1">CBS 525.71</strain>
    </source>
</reference>
<gene>
    <name evidence="1" type="ORF">BU25DRAFT_343524</name>
</gene>
<keyword evidence="2" id="KW-1185">Reference proteome</keyword>
<organism evidence="1 2">
    <name type="scientific">Macroventuria anomochaeta</name>
    <dbReference type="NCBI Taxonomy" id="301207"/>
    <lineage>
        <taxon>Eukaryota</taxon>
        <taxon>Fungi</taxon>
        <taxon>Dikarya</taxon>
        <taxon>Ascomycota</taxon>
        <taxon>Pezizomycotina</taxon>
        <taxon>Dothideomycetes</taxon>
        <taxon>Pleosporomycetidae</taxon>
        <taxon>Pleosporales</taxon>
        <taxon>Pleosporineae</taxon>
        <taxon>Didymellaceae</taxon>
        <taxon>Macroventuria</taxon>
    </lineage>
</organism>
<accession>A0ACB6RXC8</accession>
<comment type="caution">
    <text evidence="1">The sequence shown here is derived from an EMBL/GenBank/DDBJ whole genome shotgun (WGS) entry which is preliminary data.</text>
</comment>
<protein>
    <submittedName>
        <fullName evidence="1">Uncharacterized protein</fullName>
    </submittedName>
</protein>
<evidence type="ECO:0000313" key="2">
    <source>
        <dbReference type="Proteomes" id="UP000799754"/>
    </source>
</evidence>
<dbReference type="EMBL" id="MU006720">
    <property type="protein sequence ID" value="KAF2626691.1"/>
    <property type="molecule type" value="Genomic_DNA"/>
</dbReference>
<dbReference type="Proteomes" id="UP000799754">
    <property type="component" value="Unassembled WGS sequence"/>
</dbReference>
<name>A0ACB6RXC8_9PLEO</name>
<sequence>MGSLRELTVSCSCGSATHTFEIPVSELPLASQFCSCDTSRRISGSLLTSYINITHSKSAPKPDLSALTPYHSSDRLIRHFCSTCGTHMYLEYHIDGHFEAATGTLQADSTQEVVEYQSCMWIEDTKDGGASDWLTSIDGKVLKKWTQEAGESDEILLDHYSTSPNRLESAQKPIRAHCHCNGVAFWIQPPNAASKTARSDFPDLLIPYHLGRNASANPSNDPWWLHDHGTKFLAGTCTCNSCRRASGFYITFWAFVPTANIFLDSDLTRPFPSYDSGHSNEYWGSIKTHRSSDGVTRAFCRRCGANIFWDGGAEKGRDGLIDVAAGLLDAESGARAEELLSWWTDRVSFAEFAVNKSLAEALGVGLQDWETRKGGKGAAVIDSRH</sequence>